<dbReference type="PANTHER" id="PTHR33223">
    <property type="entry name" value="CCHC-TYPE DOMAIN-CONTAINING PROTEIN"/>
    <property type="match status" value="1"/>
</dbReference>
<evidence type="ECO:0000259" key="2">
    <source>
        <dbReference type="Pfam" id="PF03732"/>
    </source>
</evidence>
<dbReference type="AlphaFoldDB" id="A0A9Q1RF77"/>
<dbReference type="EMBL" id="JAJAGQ010000009">
    <property type="protein sequence ID" value="KAJ8553284.1"/>
    <property type="molecule type" value="Genomic_DNA"/>
</dbReference>
<evidence type="ECO:0000313" key="4">
    <source>
        <dbReference type="Proteomes" id="UP001152561"/>
    </source>
</evidence>
<protein>
    <recommendedName>
        <fullName evidence="2">Retrotransposon gag domain-containing protein</fullName>
    </recommendedName>
</protein>
<dbReference type="PANTHER" id="PTHR33223:SF11">
    <property type="entry name" value="ELEMENT PROTEIN, PUTATIVE-RELATED"/>
    <property type="match status" value="1"/>
</dbReference>
<evidence type="ECO:0000256" key="1">
    <source>
        <dbReference type="SAM" id="MobiDB-lite"/>
    </source>
</evidence>
<keyword evidence="4" id="KW-1185">Reference proteome</keyword>
<feature type="compositionally biased region" description="Low complexity" evidence="1">
    <location>
        <begin position="65"/>
        <end position="76"/>
    </location>
</feature>
<evidence type="ECO:0000313" key="3">
    <source>
        <dbReference type="EMBL" id="KAJ8553284.1"/>
    </source>
</evidence>
<sequence length="319" mass="35940">MSELSTNNMASEINDEVNNHEDNNSDNGAHNVNNNNDVPPDVPPVDSLNGIPPIVSPNDVLPVDSINNNNPAISPRSSRRSRQKTPDVEINLAQIFYMLKEKQKAITHLQKKSSGETETDEVRPVRNNESGREEDRVDENANGSGTNESSEVLKMLEALTKRIDTNKKNVETYNLRVDQISEAPPILKGNDMHPNEIESVLLKKFGEMLSNGAMTWYSILHEHSINSFEMFADSFIKAHAGARKVQARKTNIFKIDQKDTELLREFVTEFQKERMLLPRVPNEWTDEAFTKGLNPRSSGASLKLNENLLEFTSVTWADV</sequence>
<feature type="region of interest" description="Disordered" evidence="1">
    <location>
        <begin position="1"/>
        <end position="86"/>
    </location>
</feature>
<dbReference type="Proteomes" id="UP001152561">
    <property type="component" value="Unassembled WGS sequence"/>
</dbReference>
<reference evidence="4" key="1">
    <citation type="journal article" date="2023" name="Proc. Natl. Acad. Sci. U.S.A.">
        <title>Genomic and structural basis for evolution of tropane alkaloid biosynthesis.</title>
        <authorList>
            <person name="Wanga Y.-J."/>
            <person name="Taina T."/>
            <person name="Yua J.-Y."/>
            <person name="Lia J."/>
            <person name="Xua B."/>
            <person name="Chenc J."/>
            <person name="D'Auriad J.C."/>
            <person name="Huanga J.-P."/>
            <person name="Huanga S.-X."/>
        </authorList>
    </citation>
    <scope>NUCLEOTIDE SEQUENCE [LARGE SCALE GENOMIC DNA]</scope>
    <source>
        <strain evidence="4">cv. KIB-2019</strain>
    </source>
</reference>
<comment type="caution">
    <text evidence="3">The sequence shown here is derived from an EMBL/GenBank/DDBJ whole genome shotgun (WGS) entry which is preliminary data.</text>
</comment>
<dbReference type="Pfam" id="PF03732">
    <property type="entry name" value="Retrotrans_gag"/>
    <property type="match status" value="1"/>
</dbReference>
<proteinExistence type="predicted"/>
<feature type="compositionally biased region" description="Low complexity" evidence="1">
    <location>
        <begin position="25"/>
        <end position="39"/>
    </location>
</feature>
<gene>
    <name evidence="3" type="ORF">K7X08_023962</name>
</gene>
<feature type="compositionally biased region" description="Basic and acidic residues" evidence="1">
    <location>
        <begin position="120"/>
        <end position="139"/>
    </location>
</feature>
<feature type="region of interest" description="Disordered" evidence="1">
    <location>
        <begin position="107"/>
        <end position="148"/>
    </location>
</feature>
<dbReference type="InterPro" id="IPR005162">
    <property type="entry name" value="Retrotrans_gag_dom"/>
</dbReference>
<accession>A0A9Q1RF77</accession>
<organism evidence="3 4">
    <name type="scientific">Anisodus acutangulus</name>
    <dbReference type="NCBI Taxonomy" id="402998"/>
    <lineage>
        <taxon>Eukaryota</taxon>
        <taxon>Viridiplantae</taxon>
        <taxon>Streptophyta</taxon>
        <taxon>Embryophyta</taxon>
        <taxon>Tracheophyta</taxon>
        <taxon>Spermatophyta</taxon>
        <taxon>Magnoliopsida</taxon>
        <taxon>eudicotyledons</taxon>
        <taxon>Gunneridae</taxon>
        <taxon>Pentapetalae</taxon>
        <taxon>asterids</taxon>
        <taxon>lamiids</taxon>
        <taxon>Solanales</taxon>
        <taxon>Solanaceae</taxon>
        <taxon>Solanoideae</taxon>
        <taxon>Hyoscyameae</taxon>
        <taxon>Anisodus</taxon>
    </lineage>
</organism>
<dbReference type="OrthoDB" id="1302574at2759"/>
<feature type="compositionally biased region" description="Polar residues" evidence="1">
    <location>
        <begin position="1"/>
        <end position="11"/>
    </location>
</feature>
<feature type="domain" description="Retrotransposon gag" evidence="2">
    <location>
        <begin position="207"/>
        <end position="295"/>
    </location>
</feature>
<name>A0A9Q1RF77_9SOLA</name>